<accession>A0A2T9ZIS5</accession>
<reference evidence="2 3" key="1">
    <citation type="journal article" date="2018" name="MBio">
        <title>Comparative Genomics Reveals the Core Gene Toolbox for the Fungus-Insect Symbiosis.</title>
        <authorList>
            <person name="Wang Y."/>
            <person name="Stata M."/>
            <person name="Wang W."/>
            <person name="Stajich J.E."/>
            <person name="White M.M."/>
            <person name="Moncalvo J.M."/>
        </authorList>
    </citation>
    <scope>NUCLEOTIDE SEQUENCE [LARGE SCALE GENOMIC DNA]</scope>
    <source>
        <strain evidence="2 3">SC-DP-2</strain>
    </source>
</reference>
<feature type="region of interest" description="Disordered" evidence="1">
    <location>
        <begin position="1"/>
        <end position="204"/>
    </location>
</feature>
<evidence type="ECO:0000256" key="1">
    <source>
        <dbReference type="SAM" id="MobiDB-lite"/>
    </source>
</evidence>
<protein>
    <submittedName>
        <fullName evidence="2">Uncharacterized protein</fullName>
    </submittedName>
</protein>
<feature type="compositionally biased region" description="Polar residues" evidence="1">
    <location>
        <begin position="108"/>
        <end position="117"/>
    </location>
</feature>
<feature type="compositionally biased region" description="Polar residues" evidence="1">
    <location>
        <begin position="26"/>
        <end position="44"/>
    </location>
</feature>
<dbReference type="InterPro" id="IPR009818">
    <property type="entry name" value="PAM2_motif"/>
</dbReference>
<feature type="compositionally biased region" description="Polar residues" evidence="1">
    <location>
        <begin position="164"/>
        <end position="184"/>
    </location>
</feature>
<dbReference type="Proteomes" id="UP000245609">
    <property type="component" value="Unassembled WGS sequence"/>
</dbReference>
<dbReference type="OrthoDB" id="5551320at2759"/>
<name>A0A2T9ZIS5_9FUNG</name>
<feature type="non-terminal residue" evidence="2">
    <location>
        <position position="309"/>
    </location>
</feature>
<dbReference type="AlphaFoldDB" id="A0A2T9ZIS5"/>
<feature type="compositionally biased region" description="Polar residues" evidence="1">
    <location>
        <begin position="192"/>
        <end position="204"/>
    </location>
</feature>
<keyword evidence="3" id="KW-1185">Reference proteome</keyword>
<sequence>MKKDFKQKGFSPNKPNFQGGRETGNLFRQYSGNSSNSPRASNQNRKIDNGQDQDNNNNSMQSQFNFEMNNSLASGIGNKNNMDNMDNNDNKRSKIRRGMKNARKFNPYSRTKTTLNPNAKPFVPKLSFSGNSKSAFHSLKNSNDGKRNYETESKFHPKGYDANGNPQRQFSGNNNNLSAGTNQQRKPRFVSFENSPGRNENQSEGLNQFESTNYPFQQHIEPQHQKPFVEVSSSGEYLPGPFSPPLGPTLINFNSESRKSSVNVLAVKNEEFLQHQRVTQLLKLAASNTPGTYVGKVSMNNNPLIPVLP</sequence>
<organism evidence="2 3">
    <name type="scientific">Smittium megazygosporum</name>
    <dbReference type="NCBI Taxonomy" id="133381"/>
    <lineage>
        <taxon>Eukaryota</taxon>
        <taxon>Fungi</taxon>
        <taxon>Fungi incertae sedis</taxon>
        <taxon>Zoopagomycota</taxon>
        <taxon>Kickxellomycotina</taxon>
        <taxon>Harpellomycetes</taxon>
        <taxon>Harpellales</taxon>
        <taxon>Legeriomycetaceae</taxon>
        <taxon>Smittium</taxon>
    </lineage>
</organism>
<feature type="compositionally biased region" description="Low complexity" evidence="1">
    <location>
        <begin position="50"/>
        <end position="66"/>
    </location>
</feature>
<dbReference type="Pfam" id="PF07145">
    <property type="entry name" value="PAM2"/>
    <property type="match status" value="1"/>
</dbReference>
<proteinExistence type="predicted"/>
<evidence type="ECO:0000313" key="3">
    <source>
        <dbReference type="Proteomes" id="UP000245609"/>
    </source>
</evidence>
<gene>
    <name evidence="2" type="ORF">BB560_001026</name>
</gene>
<feature type="compositionally biased region" description="Low complexity" evidence="1">
    <location>
        <begin position="78"/>
        <end position="87"/>
    </location>
</feature>
<feature type="compositionally biased region" description="Basic and acidic residues" evidence="1">
    <location>
        <begin position="143"/>
        <end position="159"/>
    </location>
</feature>
<comment type="caution">
    <text evidence="2">The sequence shown here is derived from an EMBL/GenBank/DDBJ whole genome shotgun (WGS) entry which is preliminary data.</text>
</comment>
<dbReference type="EMBL" id="MBFS01000117">
    <property type="protein sequence ID" value="PVV04478.1"/>
    <property type="molecule type" value="Genomic_DNA"/>
</dbReference>
<feature type="compositionally biased region" description="Basic residues" evidence="1">
    <location>
        <begin position="93"/>
        <end position="103"/>
    </location>
</feature>
<evidence type="ECO:0000313" key="2">
    <source>
        <dbReference type="EMBL" id="PVV04478.1"/>
    </source>
</evidence>
<feature type="compositionally biased region" description="Polar residues" evidence="1">
    <location>
        <begin position="128"/>
        <end position="142"/>
    </location>
</feature>